<comment type="caution">
    <text evidence="2">The sequence shown here is derived from an EMBL/GenBank/DDBJ whole genome shotgun (WGS) entry which is preliminary data.</text>
</comment>
<evidence type="ECO:0000313" key="2">
    <source>
        <dbReference type="EMBL" id="KAJ8872796.1"/>
    </source>
</evidence>
<evidence type="ECO:0000313" key="3">
    <source>
        <dbReference type="Proteomes" id="UP001159363"/>
    </source>
</evidence>
<name>A0ABQ9GL91_9NEOP</name>
<protein>
    <submittedName>
        <fullName evidence="2">Uncharacterized protein</fullName>
    </submittedName>
</protein>
<accession>A0ABQ9GL91</accession>
<proteinExistence type="predicted"/>
<reference evidence="2 3" key="1">
    <citation type="submission" date="2023-02" db="EMBL/GenBank/DDBJ databases">
        <title>LHISI_Scaffold_Assembly.</title>
        <authorList>
            <person name="Stuart O.P."/>
            <person name="Cleave R."/>
            <person name="Magrath M.J.L."/>
            <person name="Mikheyev A.S."/>
        </authorList>
    </citation>
    <scope>NUCLEOTIDE SEQUENCE [LARGE SCALE GENOMIC DNA]</scope>
    <source>
        <strain evidence="2">Daus_M_001</strain>
        <tissue evidence="2">Leg muscle</tissue>
    </source>
</reference>
<keyword evidence="3" id="KW-1185">Reference proteome</keyword>
<sequence>MRVIVVSMEQRRNERAREMDIPEKTRNGLSTEGVSGCQWASTLLRHDDHNAAVVELPWNIPATNGFLQPLQCVELQDVFQVAPLAFLGLHFPVHPRSVKGCEYGAAPECKGGGKREIPQENPPTSGIVPHDSHMRKSGGNPDGNRIRFALVGGEYSDHNTTASSNPGQLSRSLSVGCVKLMLAFNNQVL</sequence>
<dbReference type="Proteomes" id="UP001159363">
    <property type="component" value="Chromosome 10"/>
</dbReference>
<evidence type="ECO:0000256" key="1">
    <source>
        <dbReference type="SAM" id="MobiDB-lite"/>
    </source>
</evidence>
<gene>
    <name evidence="2" type="ORF">PR048_026412</name>
</gene>
<dbReference type="EMBL" id="JARBHB010000011">
    <property type="protein sequence ID" value="KAJ8872796.1"/>
    <property type="molecule type" value="Genomic_DNA"/>
</dbReference>
<organism evidence="2 3">
    <name type="scientific">Dryococelus australis</name>
    <dbReference type="NCBI Taxonomy" id="614101"/>
    <lineage>
        <taxon>Eukaryota</taxon>
        <taxon>Metazoa</taxon>
        <taxon>Ecdysozoa</taxon>
        <taxon>Arthropoda</taxon>
        <taxon>Hexapoda</taxon>
        <taxon>Insecta</taxon>
        <taxon>Pterygota</taxon>
        <taxon>Neoptera</taxon>
        <taxon>Polyneoptera</taxon>
        <taxon>Phasmatodea</taxon>
        <taxon>Verophasmatodea</taxon>
        <taxon>Anareolatae</taxon>
        <taxon>Phasmatidae</taxon>
        <taxon>Eurycanthinae</taxon>
        <taxon>Dryococelus</taxon>
    </lineage>
</organism>
<feature type="region of interest" description="Disordered" evidence="1">
    <location>
        <begin position="110"/>
        <end position="142"/>
    </location>
</feature>